<sequence>MLVEGAVDYAIFLLDNDGIVSSWNVGAEKIKGYRADEIIGRPFTVFYPDEANARQWPQEELRRARRDGRFEDEGWRVRKDGTRFWANVVITALRNEQGEVDGFAKITRDLTERRRNEEALRLSEERFRLLVDGVRDHAIYMLDPSGHIQSWNAGAQAIKGYSAADVIGRHVSLFYTAEDRLLGQPEQELAQALKYGRTTDEGWRVRKDGSVFWALVTVSSVYDEEGHLRGFAKVTRDMTERRRLAELEHSARRISQFLAILGHELRNPLAPIRNAVSIMQIAPEFPAKLRGSRDIVDRQLSHLTRLVDDLLDVGRITTGKISLKRQRIGFREVVQRSVEATRPLLAERGHELSVKLPPQAVMVWGDDTRLVQVLQNLLSNAAKYTDPGGRVSVRVDVEDGFVVASVSDNGRGIAPDALQRIFDLFVQEDSDGEGASGDGGLGIGLTLARTLIEMHGGTLRAESEGRGRGSRFTVRLPTALDDQADSPGAAGEQPGTPGRRVLVVDDNRDSADTMAALLVAMGHDARAVHDGKAAVIVAAEFQPQVVLLDLNLPGDSGFNVLHRLRAEPKVAPARIVAMTGYGQESDRIRTAEAGFDAHLTKPVGWEQLQAVLE</sequence>
<feature type="domain" description="Response regulatory" evidence="10">
    <location>
        <begin position="500"/>
        <end position="613"/>
    </location>
</feature>
<evidence type="ECO:0000256" key="3">
    <source>
        <dbReference type="ARBA" id="ARBA00012438"/>
    </source>
</evidence>
<evidence type="ECO:0000256" key="4">
    <source>
        <dbReference type="ARBA" id="ARBA00022553"/>
    </source>
</evidence>
<accession>A0A0G3BDS8</accession>
<dbReference type="Gene3D" id="3.30.565.10">
    <property type="entry name" value="Histidine kinase-like ATPase, C-terminal domain"/>
    <property type="match status" value="1"/>
</dbReference>
<name>A0A0G3BDS8_9BURK</name>
<gene>
    <name evidence="13" type="ORF">AAW51_0883</name>
</gene>
<dbReference type="Pfam" id="PF13426">
    <property type="entry name" value="PAS_9"/>
    <property type="match status" value="2"/>
</dbReference>
<evidence type="ECO:0000313" key="14">
    <source>
        <dbReference type="Proteomes" id="UP000035352"/>
    </source>
</evidence>
<evidence type="ECO:0000259" key="9">
    <source>
        <dbReference type="PROSITE" id="PS50109"/>
    </source>
</evidence>
<dbReference type="SUPFAM" id="SSF52172">
    <property type="entry name" value="CheY-like"/>
    <property type="match status" value="1"/>
</dbReference>
<dbReference type="PRINTS" id="PR00344">
    <property type="entry name" value="BCTRLSENSOR"/>
</dbReference>
<comment type="catalytic activity">
    <reaction evidence="1">
        <text>ATP + protein L-histidine = ADP + protein N-phospho-L-histidine.</text>
        <dbReference type="EC" id="2.7.13.3"/>
    </reaction>
</comment>
<evidence type="ECO:0000259" key="12">
    <source>
        <dbReference type="PROSITE" id="PS50113"/>
    </source>
</evidence>
<dbReference type="Gene3D" id="3.30.450.20">
    <property type="entry name" value="PAS domain"/>
    <property type="match status" value="2"/>
</dbReference>
<proteinExistence type="predicted"/>
<dbReference type="SMART" id="SM00388">
    <property type="entry name" value="HisKA"/>
    <property type="match status" value="1"/>
</dbReference>
<evidence type="ECO:0000256" key="7">
    <source>
        <dbReference type="PROSITE-ProRule" id="PRU00169"/>
    </source>
</evidence>
<dbReference type="InterPro" id="IPR003594">
    <property type="entry name" value="HATPase_dom"/>
</dbReference>
<dbReference type="InterPro" id="IPR000014">
    <property type="entry name" value="PAS"/>
</dbReference>
<evidence type="ECO:0000259" key="11">
    <source>
        <dbReference type="PROSITE" id="PS50112"/>
    </source>
</evidence>
<dbReference type="PROSITE" id="PS50113">
    <property type="entry name" value="PAC"/>
    <property type="match status" value="2"/>
</dbReference>
<dbReference type="FunFam" id="3.30.565.10:FF:000006">
    <property type="entry name" value="Sensor histidine kinase WalK"/>
    <property type="match status" value="1"/>
</dbReference>
<dbReference type="Gene3D" id="1.10.287.130">
    <property type="match status" value="1"/>
</dbReference>
<dbReference type="SMART" id="SM00091">
    <property type="entry name" value="PAS"/>
    <property type="match status" value="2"/>
</dbReference>
<keyword evidence="4 7" id="KW-0597">Phosphoprotein</keyword>
<dbReference type="SMART" id="SM00387">
    <property type="entry name" value="HATPase_c"/>
    <property type="match status" value="1"/>
</dbReference>
<dbReference type="SUPFAM" id="SSF47384">
    <property type="entry name" value="Homodimeric domain of signal transducing histidine kinase"/>
    <property type="match status" value="1"/>
</dbReference>
<reference evidence="13 14" key="1">
    <citation type="submission" date="2015-05" db="EMBL/GenBank/DDBJ databases">
        <authorList>
            <person name="Tang B."/>
            <person name="Yu Y."/>
        </authorList>
    </citation>
    <scope>NUCLEOTIDE SEQUENCE [LARGE SCALE GENOMIC DNA]</scope>
    <source>
        <strain evidence="13 14">DSM 7029</strain>
    </source>
</reference>
<dbReference type="InterPro" id="IPR001789">
    <property type="entry name" value="Sig_transdc_resp-reg_receiver"/>
</dbReference>
<dbReference type="PROSITE" id="PS50109">
    <property type="entry name" value="HIS_KIN"/>
    <property type="match status" value="1"/>
</dbReference>
<dbReference type="Proteomes" id="UP000035352">
    <property type="component" value="Chromosome"/>
</dbReference>
<dbReference type="Pfam" id="PF00072">
    <property type="entry name" value="Response_reg"/>
    <property type="match status" value="1"/>
</dbReference>
<dbReference type="InterPro" id="IPR035965">
    <property type="entry name" value="PAS-like_dom_sf"/>
</dbReference>
<dbReference type="PROSITE" id="PS50112">
    <property type="entry name" value="PAS"/>
    <property type="match status" value="2"/>
</dbReference>
<keyword evidence="6" id="KW-0418">Kinase</keyword>
<feature type="domain" description="Histidine kinase" evidence="9">
    <location>
        <begin position="260"/>
        <end position="480"/>
    </location>
</feature>
<dbReference type="InterPro" id="IPR011006">
    <property type="entry name" value="CheY-like_superfamily"/>
</dbReference>
<dbReference type="GO" id="GO:0005886">
    <property type="term" value="C:plasma membrane"/>
    <property type="evidence" value="ECO:0007669"/>
    <property type="project" value="UniProtKB-SubCell"/>
</dbReference>
<dbReference type="Gene3D" id="3.40.50.2300">
    <property type="match status" value="1"/>
</dbReference>
<evidence type="ECO:0000256" key="1">
    <source>
        <dbReference type="ARBA" id="ARBA00000085"/>
    </source>
</evidence>
<organism evidence="13 14">
    <name type="scientific">Caldimonas brevitalea</name>
    <dbReference type="NCBI Taxonomy" id="413882"/>
    <lineage>
        <taxon>Bacteria</taxon>
        <taxon>Pseudomonadati</taxon>
        <taxon>Pseudomonadota</taxon>
        <taxon>Betaproteobacteria</taxon>
        <taxon>Burkholderiales</taxon>
        <taxon>Sphaerotilaceae</taxon>
        <taxon>Caldimonas</taxon>
    </lineage>
</organism>
<dbReference type="SMART" id="SM00086">
    <property type="entry name" value="PAC"/>
    <property type="match status" value="2"/>
</dbReference>
<dbReference type="SUPFAM" id="SSF55785">
    <property type="entry name" value="PYP-like sensor domain (PAS domain)"/>
    <property type="match status" value="2"/>
</dbReference>
<dbReference type="SMART" id="SM00448">
    <property type="entry name" value="REC"/>
    <property type="match status" value="1"/>
</dbReference>
<dbReference type="InterPro" id="IPR000700">
    <property type="entry name" value="PAS-assoc_C"/>
</dbReference>
<dbReference type="InterPro" id="IPR036097">
    <property type="entry name" value="HisK_dim/P_sf"/>
</dbReference>
<feature type="domain" description="PAS" evidence="11">
    <location>
        <begin position="1"/>
        <end position="50"/>
    </location>
</feature>
<dbReference type="KEGG" id="pbh:AAW51_0883"/>
<dbReference type="SUPFAM" id="SSF55874">
    <property type="entry name" value="ATPase domain of HSP90 chaperone/DNA topoisomerase II/histidine kinase"/>
    <property type="match status" value="1"/>
</dbReference>
<feature type="domain" description="PAS" evidence="11">
    <location>
        <begin position="123"/>
        <end position="196"/>
    </location>
</feature>
<protein>
    <recommendedName>
        <fullName evidence="3">histidine kinase</fullName>
        <ecNumber evidence="3">2.7.13.3</ecNumber>
    </recommendedName>
</protein>
<evidence type="ECO:0000313" key="13">
    <source>
        <dbReference type="EMBL" id="AKJ27574.1"/>
    </source>
</evidence>
<dbReference type="NCBIfam" id="TIGR00229">
    <property type="entry name" value="sensory_box"/>
    <property type="match status" value="2"/>
</dbReference>
<dbReference type="CDD" id="cd17580">
    <property type="entry name" value="REC_2_DhkD-like"/>
    <property type="match status" value="1"/>
</dbReference>
<evidence type="ECO:0000256" key="2">
    <source>
        <dbReference type="ARBA" id="ARBA00004429"/>
    </source>
</evidence>
<dbReference type="EMBL" id="CP011371">
    <property type="protein sequence ID" value="AKJ27574.1"/>
    <property type="molecule type" value="Genomic_DNA"/>
</dbReference>
<feature type="modified residue" description="4-aspartylphosphate" evidence="7">
    <location>
        <position position="549"/>
    </location>
</feature>
<evidence type="ECO:0000256" key="8">
    <source>
        <dbReference type="SAM" id="MobiDB-lite"/>
    </source>
</evidence>
<dbReference type="PANTHER" id="PTHR43047">
    <property type="entry name" value="TWO-COMPONENT HISTIDINE PROTEIN KINASE"/>
    <property type="match status" value="1"/>
</dbReference>
<evidence type="ECO:0000256" key="5">
    <source>
        <dbReference type="ARBA" id="ARBA00022679"/>
    </source>
</evidence>
<dbReference type="InterPro" id="IPR003661">
    <property type="entry name" value="HisK_dim/P_dom"/>
</dbReference>
<dbReference type="GO" id="GO:0000155">
    <property type="term" value="F:phosphorelay sensor kinase activity"/>
    <property type="evidence" value="ECO:0007669"/>
    <property type="project" value="InterPro"/>
</dbReference>
<dbReference type="InterPro" id="IPR005467">
    <property type="entry name" value="His_kinase_dom"/>
</dbReference>
<dbReference type="CDD" id="cd00082">
    <property type="entry name" value="HisKA"/>
    <property type="match status" value="1"/>
</dbReference>
<dbReference type="Pfam" id="PF00512">
    <property type="entry name" value="HisKA"/>
    <property type="match status" value="1"/>
</dbReference>
<dbReference type="CDD" id="cd00130">
    <property type="entry name" value="PAS"/>
    <property type="match status" value="2"/>
</dbReference>
<dbReference type="InterPro" id="IPR004358">
    <property type="entry name" value="Sig_transdc_His_kin-like_C"/>
</dbReference>
<evidence type="ECO:0000256" key="6">
    <source>
        <dbReference type="ARBA" id="ARBA00022777"/>
    </source>
</evidence>
<feature type="domain" description="PAC" evidence="12">
    <location>
        <begin position="198"/>
        <end position="250"/>
    </location>
</feature>
<dbReference type="InterPro" id="IPR036890">
    <property type="entry name" value="HATPase_C_sf"/>
</dbReference>
<keyword evidence="5" id="KW-0808">Transferase</keyword>
<dbReference type="EC" id="2.7.13.3" evidence="3"/>
<keyword evidence="14" id="KW-1185">Reference proteome</keyword>
<dbReference type="GO" id="GO:0009927">
    <property type="term" value="F:histidine phosphotransfer kinase activity"/>
    <property type="evidence" value="ECO:0007669"/>
    <property type="project" value="TreeGrafter"/>
</dbReference>
<dbReference type="InterPro" id="IPR001610">
    <property type="entry name" value="PAC"/>
</dbReference>
<feature type="region of interest" description="Disordered" evidence="8">
    <location>
        <begin position="478"/>
        <end position="500"/>
    </location>
</feature>
<dbReference type="PANTHER" id="PTHR43047:SF72">
    <property type="entry name" value="OSMOSENSING HISTIDINE PROTEIN KINASE SLN1"/>
    <property type="match status" value="1"/>
</dbReference>
<dbReference type="PATRIC" id="fig|413882.6.peg.937"/>
<dbReference type="PROSITE" id="PS50110">
    <property type="entry name" value="RESPONSE_REGULATORY"/>
    <property type="match status" value="1"/>
</dbReference>
<dbReference type="AlphaFoldDB" id="A0A0G3BDS8"/>
<dbReference type="STRING" id="413882.AAW51_0883"/>
<evidence type="ECO:0000259" key="10">
    <source>
        <dbReference type="PROSITE" id="PS50110"/>
    </source>
</evidence>
<feature type="domain" description="PAC" evidence="12">
    <location>
        <begin position="70"/>
        <end position="122"/>
    </location>
</feature>
<comment type="subcellular location">
    <subcellularLocation>
        <location evidence="2">Cell inner membrane</location>
        <topology evidence="2">Multi-pass membrane protein</topology>
    </subcellularLocation>
</comment>
<dbReference type="Pfam" id="PF02518">
    <property type="entry name" value="HATPase_c"/>
    <property type="match status" value="1"/>
</dbReference>